<dbReference type="OrthoDB" id="9809693at2"/>
<keyword evidence="4" id="KW-1185">Reference proteome</keyword>
<reference evidence="3 4" key="1">
    <citation type="journal article" date="2019" name="Syst. Appl. Microbiol.">
        <title>Microvirga tunisiensis sp. nov., a root nodule symbiotic bacterium isolated from Lupinus micranthus and L. luteus grown in Northern Tunisia.</title>
        <authorList>
            <person name="Msaddak A."/>
            <person name="Rejili M."/>
            <person name="Duran D."/>
            <person name="Mars M."/>
            <person name="Palacios J.M."/>
            <person name="Ruiz-Argueso T."/>
            <person name="Rey L."/>
            <person name="Imperial J."/>
        </authorList>
    </citation>
    <scope>NUCLEOTIDE SEQUENCE [LARGE SCALE GENOMIC DNA]</scope>
    <source>
        <strain evidence="3 4">Lmie10</strain>
    </source>
</reference>
<dbReference type="InterPro" id="IPR008807">
    <property type="entry name" value="ROS_MUCR"/>
</dbReference>
<dbReference type="Pfam" id="PF05443">
    <property type="entry name" value="ROS_MUCR"/>
    <property type="match status" value="1"/>
</dbReference>
<dbReference type="GO" id="GO:0003677">
    <property type="term" value="F:DNA binding"/>
    <property type="evidence" value="ECO:0007669"/>
    <property type="project" value="InterPro"/>
</dbReference>
<comment type="similarity">
    <text evidence="1">Belongs to the ros/MucR family.</text>
</comment>
<organism evidence="3 4">
    <name type="scientific">Microvirga tunisiensis</name>
    <dbReference type="NCBI Taxonomy" id="2108360"/>
    <lineage>
        <taxon>Bacteria</taxon>
        <taxon>Pseudomonadati</taxon>
        <taxon>Pseudomonadota</taxon>
        <taxon>Alphaproteobacteria</taxon>
        <taxon>Hyphomicrobiales</taxon>
        <taxon>Methylobacteriaceae</taxon>
        <taxon>Microvirga</taxon>
    </lineage>
</organism>
<evidence type="ECO:0000313" key="4">
    <source>
        <dbReference type="Proteomes" id="UP000403266"/>
    </source>
</evidence>
<protein>
    <submittedName>
        <fullName evidence="3">MucR family transcriptional regulator</fullName>
    </submittedName>
</protein>
<dbReference type="EMBL" id="VOSK01000826">
    <property type="protein sequence ID" value="MPR31607.1"/>
    <property type="molecule type" value="Genomic_DNA"/>
</dbReference>
<name>A0A5N7MXD1_9HYPH</name>
<dbReference type="InterPro" id="IPR041920">
    <property type="entry name" value="ROS/MUCR_sf"/>
</dbReference>
<evidence type="ECO:0000256" key="2">
    <source>
        <dbReference type="SAM" id="MobiDB-lite"/>
    </source>
</evidence>
<comment type="caution">
    <text evidence="3">The sequence shown here is derived from an EMBL/GenBank/DDBJ whole genome shotgun (WGS) entry which is preliminary data.</text>
</comment>
<feature type="region of interest" description="Disordered" evidence="2">
    <location>
        <begin position="126"/>
        <end position="169"/>
    </location>
</feature>
<dbReference type="Proteomes" id="UP000403266">
    <property type="component" value="Unassembled WGS sequence"/>
</dbReference>
<dbReference type="RefSeq" id="WP_152718724.1">
    <property type="nucleotide sequence ID" value="NZ_VOSJ01000885.1"/>
</dbReference>
<dbReference type="GO" id="GO:0006355">
    <property type="term" value="P:regulation of DNA-templated transcription"/>
    <property type="evidence" value="ECO:0007669"/>
    <property type="project" value="InterPro"/>
</dbReference>
<proteinExistence type="inferred from homology"/>
<evidence type="ECO:0000313" key="3">
    <source>
        <dbReference type="EMBL" id="MPR31607.1"/>
    </source>
</evidence>
<accession>A0A5N7MXD1</accession>
<evidence type="ECO:0000256" key="1">
    <source>
        <dbReference type="ARBA" id="ARBA00007031"/>
    </source>
</evidence>
<dbReference type="AlphaFoldDB" id="A0A5N7MXD1"/>
<dbReference type="Gene3D" id="1.10.10.1550">
    <property type="entry name" value="ROS/MUCR transcriptional regulator protein"/>
    <property type="match status" value="1"/>
</dbReference>
<dbReference type="GO" id="GO:0008270">
    <property type="term" value="F:zinc ion binding"/>
    <property type="evidence" value="ECO:0007669"/>
    <property type="project" value="InterPro"/>
</dbReference>
<sequence length="169" mass="18238">MNQINPPDLDLTSITADIVSSYVANNAVHRADLPAVIASVHAALQGLVAAKQAEPAKQLQPSIAIRKSVTPDFLVSLEDGKKYKTLKRHLGKLGLTPAQYRAKWGLPDDYPMVAPNYALRRSELARSSGLGQQRRKTAAKSVAMSDEAVTAPAEVSKPQRRTPSRSSAQ</sequence>
<gene>
    <name evidence="3" type="ORF">FS320_43950</name>
</gene>